<dbReference type="AlphaFoldDB" id="A0A521DJ34"/>
<protein>
    <submittedName>
        <fullName evidence="2">Uncharacterized protein</fullName>
    </submittedName>
</protein>
<organism evidence="2 3">
    <name type="scientific">Halorubrum cibi</name>
    <dbReference type="NCBI Taxonomy" id="413815"/>
    <lineage>
        <taxon>Archaea</taxon>
        <taxon>Methanobacteriati</taxon>
        <taxon>Methanobacteriota</taxon>
        <taxon>Stenosarchaea group</taxon>
        <taxon>Halobacteria</taxon>
        <taxon>Halobacteriales</taxon>
        <taxon>Haloferacaceae</taxon>
        <taxon>Halorubrum</taxon>
    </lineage>
</organism>
<keyword evidence="1" id="KW-0812">Transmembrane</keyword>
<name>A0A521DJ34_9EURY</name>
<dbReference type="RefSeq" id="WP_142986865.1">
    <property type="nucleotide sequence ID" value="NZ_FXTD01000007.1"/>
</dbReference>
<dbReference type="InterPro" id="IPR058307">
    <property type="entry name" value="DUF7994"/>
</dbReference>
<dbReference type="Pfam" id="PF25957">
    <property type="entry name" value="DUF7994"/>
    <property type="match status" value="1"/>
</dbReference>
<keyword evidence="1" id="KW-1133">Transmembrane helix</keyword>
<sequence>MTRSRDLLSGVSLVLVAGWFLVITGAGGGRATLVVASIGCGVAGVAYLLAAADVDPAVADRDLTPDRFRAVATLALAGSILALGLDGVADGPDALSVVLILGGLLAIAAGWLRLRRVGRVEADNEEPRSDGES</sequence>
<keyword evidence="3" id="KW-1185">Reference proteome</keyword>
<evidence type="ECO:0000313" key="2">
    <source>
        <dbReference type="EMBL" id="SMO71753.1"/>
    </source>
</evidence>
<evidence type="ECO:0000313" key="3">
    <source>
        <dbReference type="Proteomes" id="UP000319712"/>
    </source>
</evidence>
<dbReference type="Proteomes" id="UP000319712">
    <property type="component" value="Unassembled WGS sequence"/>
</dbReference>
<evidence type="ECO:0000256" key="1">
    <source>
        <dbReference type="SAM" id="Phobius"/>
    </source>
</evidence>
<gene>
    <name evidence="2" type="ORF">SAMN06264867_10750</name>
</gene>
<feature type="transmembrane region" description="Helical" evidence="1">
    <location>
        <begin position="70"/>
        <end position="88"/>
    </location>
</feature>
<dbReference type="EMBL" id="FXTD01000007">
    <property type="protein sequence ID" value="SMO71753.1"/>
    <property type="molecule type" value="Genomic_DNA"/>
</dbReference>
<keyword evidence="1" id="KW-0472">Membrane</keyword>
<feature type="transmembrane region" description="Helical" evidence="1">
    <location>
        <begin position="7"/>
        <end position="26"/>
    </location>
</feature>
<reference evidence="2 3" key="1">
    <citation type="submission" date="2017-05" db="EMBL/GenBank/DDBJ databases">
        <authorList>
            <person name="Varghese N."/>
            <person name="Submissions S."/>
        </authorList>
    </citation>
    <scope>NUCLEOTIDE SEQUENCE [LARGE SCALE GENOMIC DNA]</scope>
    <source>
        <strain evidence="2 3">DSM 19504</strain>
    </source>
</reference>
<proteinExistence type="predicted"/>
<accession>A0A521DJ34</accession>
<feature type="transmembrane region" description="Helical" evidence="1">
    <location>
        <begin position="94"/>
        <end position="112"/>
    </location>
</feature>
<feature type="transmembrane region" description="Helical" evidence="1">
    <location>
        <begin position="32"/>
        <end position="50"/>
    </location>
</feature>